<evidence type="ECO:0008006" key="4">
    <source>
        <dbReference type="Google" id="ProtNLM"/>
    </source>
</evidence>
<keyword evidence="1" id="KW-0472">Membrane</keyword>
<evidence type="ECO:0000256" key="1">
    <source>
        <dbReference type="SAM" id="Phobius"/>
    </source>
</evidence>
<dbReference type="EMBL" id="FQYN01000007">
    <property type="protein sequence ID" value="SHJ48304.1"/>
    <property type="molecule type" value="Genomic_DNA"/>
</dbReference>
<accession>A0A1M6JNP7</accession>
<dbReference type="OrthoDB" id="9813911at2"/>
<dbReference type="Proteomes" id="UP000184418">
    <property type="component" value="Unassembled WGS sequence"/>
</dbReference>
<protein>
    <recommendedName>
        <fullName evidence="4">DUF4260 domain-containing protein</fullName>
    </recommendedName>
</protein>
<dbReference type="InterPro" id="IPR025356">
    <property type="entry name" value="DUF4260"/>
</dbReference>
<dbReference type="AlphaFoldDB" id="A0A1M6JNP7"/>
<feature type="transmembrane region" description="Helical" evidence="1">
    <location>
        <begin position="12"/>
        <end position="36"/>
    </location>
</feature>
<evidence type="ECO:0000313" key="2">
    <source>
        <dbReference type="EMBL" id="SHJ48304.1"/>
    </source>
</evidence>
<dbReference type="STRING" id="1121955.SAMN02745146_3206"/>
<reference evidence="2 3" key="1">
    <citation type="submission" date="2016-11" db="EMBL/GenBank/DDBJ databases">
        <authorList>
            <person name="Jaros S."/>
            <person name="Januszkiewicz K."/>
            <person name="Wedrychowicz H."/>
        </authorList>
    </citation>
    <scope>NUCLEOTIDE SEQUENCE [LARGE SCALE GENOMIC DNA]</scope>
    <source>
        <strain evidence="2 3">DSM 21074</strain>
    </source>
</reference>
<dbReference type="RefSeq" id="WP_073111075.1">
    <property type="nucleotide sequence ID" value="NZ_FQYN01000007.1"/>
</dbReference>
<sequence length="124" mass="13493">MKILLKSEDLAELLLALLVFSRLPYAWWVLPALFLLPDLSMLGYLAGPRAGAFCYNLAHNKVAALALGVAGWWLAQPTLLLAGCVLLFHLAFDRLLGYGLKYGTSFHDTHLGRVGKEKSGPVAA</sequence>
<organism evidence="2 3">
    <name type="scientific">Hymenobacter daecheongensis DSM 21074</name>
    <dbReference type="NCBI Taxonomy" id="1121955"/>
    <lineage>
        <taxon>Bacteria</taxon>
        <taxon>Pseudomonadati</taxon>
        <taxon>Bacteroidota</taxon>
        <taxon>Cytophagia</taxon>
        <taxon>Cytophagales</taxon>
        <taxon>Hymenobacteraceae</taxon>
        <taxon>Hymenobacter</taxon>
    </lineage>
</organism>
<name>A0A1M6JNP7_9BACT</name>
<keyword evidence="1" id="KW-1133">Transmembrane helix</keyword>
<gene>
    <name evidence="2" type="ORF">SAMN02745146_3206</name>
</gene>
<dbReference type="Pfam" id="PF14079">
    <property type="entry name" value="DUF4260"/>
    <property type="match status" value="1"/>
</dbReference>
<proteinExistence type="predicted"/>
<feature type="transmembrane region" description="Helical" evidence="1">
    <location>
        <begin position="70"/>
        <end position="92"/>
    </location>
</feature>
<keyword evidence="1" id="KW-0812">Transmembrane</keyword>
<keyword evidence="3" id="KW-1185">Reference proteome</keyword>
<evidence type="ECO:0000313" key="3">
    <source>
        <dbReference type="Proteomes" id="UP000184418"/>
    </source>
</evidence>